<dbReference type="Proteomes" id="UP000504630">
    <property type="component" value="Chromosome 19"/>
</dbReference>
<dbReference type="PANTHER" id="PTHR14076:SF9">
    <property type="entry name" value="RECEPTOR ACTIVITY-MODIFYING PROTEIN 2"/>
    <property type="match status" value="1"/>
</dbReference>
<evidence type="ECO:0000256" key="10">
    <source>
        <dbReference type="ARBA" id="ARBA00023170"/>
    </source>
</evidence>
<comment type="similarity">
    <text evidence="2">Belongs to the RAMP family.</text>
</comment>
<dbReference type="InterPro" id="IPR038126">
    <property type="entry name" value="RAMP_sf"/>
</dbReference>
<evidence type="ECO:0000256" key="2">
    <source>
        <dbReference type="ARBA" id="ARBA00007087"/>
    </source>
</evidence>
<keyword evidence="4" id="KW-1003">Cell membrane</keyword>
<dbReference type="GO" id="GO:0031623">
    <property type="term" value="P:receptor internalization"/>
    <property type="evidence" value="ECO:0007669"/>
    <property type="project" value="TreeGrafter"/>
</dbReference>
<dbReference type="InterPro" id="IPR006985">
    <property type="entry name" value="RAMP"/>
</dbReference>
<dbReference type="KEGG" id="cgob:115024641"/>
<keyword evidence="6 12" id="KW-0732">Signal</keyword>
<keyword evidence="3" id="KW-0813">Transport</keyword>
<dbReference type="Pfam" id="PF04901">
    <property type="entry name" value="RAMP"/>
    <property type="match status" value="1"/>
</dbReference>
<evidence type="ECO:0000256" key="1">
    <source>
        <dbReference type="ARBA" id="ARBA00004251"/>
    </source>
</evidence>
<dbReference type="OrthoDB" id="9416539at2759"/>
<dbReference type="RefSeq" id="XP_029312265.1">
    <property type="nucleotide sequence ID" value="XM_029456405.1"/>
</dbReference>
<dbReference type="Gene3D" id="1.10.150.510">
    <property type="entry name" value="Receptor activity modifying family"/>
    <property type="match status" value="1"/>
</dbReference>
<dbReference type="GO" id="GO:0015026">
    <property type="term" value="F:coreceptor activity"/>
    <property type="evidence" value="ECO:0007669"/>
    <property type="project" value="InterPro"/>
</dbReference>
<keyword evidence="7 11" id="KW-1133">Transmembrane helix</keyword>
<keyword evidence="10" id="KW-0675">Receptor</keyword>
<evidence type="ECO:0000256" key="6">
    <source>
        <dbReference type="ARBA" id="ARBA00022729"/>
    </source>
</evidence>
<comment type="subcellular location">
    <subcellularLocation>
        <location evidence="1">Cell membrane</location>
        <topology evidence="1">Single-pass type I membrane protein</topology>
    </subcellularLocation>
</comment>
<keyword evidence="5 11" id="KW-0812">Transmembrane</keyword>
<dbReference type="GO" id="GO:0007186">
    <property type="term" value="P:G protein-coupled receptor signaling pathway"/>
    <property type="evidence" value="ECO:0007669"/>
    <property type="project" value="TreeGrafter"/>
</dbReference>
<evidence type="ECO:0000256" key="3">
    <source>
        <dbReference type="ARBA" id="ARBA00022448"/>
    </source>
</evidence>
<evidence type="ECO:0000256" key="9">
    <source>
        <dbReference type="ARBA" id="ARBA00023157"/>
    </source>
</evidence>
<dbReference type="GeneID" id="115024641"/>
<dbReference type="GO" id="GO:0043235">
    <property type="term" value="C:receptor complex"/>
    <property type="evidence" value="ECO:0007669"/>
    <property type="project" value="TreeGrafter"/>
</dbReference>
<feature type="transmembrane region" description="Helical" evidence="11">
    <location>
        <begin position="185"/>
        <end position="205"/>
    </location>
</feature>
<evidence type="ECO:0000256" key="12">
    <source>
        <dbReference type="SAM" id="SignalP"/>
    </source>
</evidence>
<dbReference type="PANTHER" id="PTHR14076">
    <property type="entry name" value="RECEPTOR ACTIVITY MODIFYING PROTEIN RAMP"/>
    <property type="match status" value="1"/>
</dbReference>
<dbReference type="RefSeq" id="XP_029312264.1">
    <property type="nucleotide sequence ID" value="XM_029456404.1"/>
</dbReference>
<feature type="signal peptide" evidence="12">
    <location>
        <begin position="1"/>
        <end position="17"/>
    </location>
</feature>
<gene>
    <name evidence="14 15" type="primary">LOC115024641</name>
</gene>
<evidence type="ECO:0000256" key="4">
    <source>
        <dbReference type="ARBA" id="ARBA00022475"/>
    </source>
</evidence>
<evidence type="ECO:0000256" key="5">
    <source>
        <dbReference type="ARBA" id="ARBA00022692"/>
    </source>
</evidence>
<evidence type="ECO:0000256" key="11">
    <source>
        <dbReference type="SAM" id="Phobius"/>
    </source>
</evidence>
<dbReference type="AlphaFoldDB" id="A0A6J2RSF7"/>
<evidence type="ECO:0000256" key="7">
    <source>
        <dbReference type="ARBA" id="ARBA00022989"/>
    </source>
</evidence>
<keyword evidence="13" id="KW-1185">Reference proteome</keyword>
<dbReference type="GO" id="GO:0006816">
    <property type="term" value="P:calcium ion transport"/>
    <property type="evidence" value="ECO:0007669"/>
    <property type="project" value="TreeGrafter"/>
</dbReference>
<keyword evidence="8 11" id="KW-0472">Membrane</keyword>
<keyword evidence="9" id="KW-1015">Disulfide bond</keyword>
<reference evidence="14 15" key="1">
    <citation type="submission" date="2025-04" db="UniProtKB">
        <authorList>
            <consortium name="RefSeq"/>
        </authorList>
    </citation>
    <scope>IDENTIFICATION</scope>
</reference>
<evidence type="ECO:0000256" key="8">
    <source>
        <dbReference type="ARBA" id="ARBA00023136"/>
    </source>
</evidence>
<name>A0A6J2RSF7_COTGO</name>
<dbReference type="GO" id="GO:0005886">
    <property type="term" value="C:plasma membrane"/>
    <property type="evidence" value="ECO:0007669"/>
    <property type="project" value="UniProtKB-SubCell"/>
</dbReference>
<evidence type="ECO:0000313" key="14">
    <source>
        <dbReference type="RefSeq" id="XP_029312264.1"/>
    </source>
</evidence>
<evidence type="ECO:0000313" key="15">
    <source>
        <dbReference type="RefSeq" id="XP_029312265.1"/>
    </source>
</evidence>
<dbReference type="GO" id="GO:0008277">
    <property type="term" value="P:regulation of G protein-coupled receptor signaling pathway"/>
    <property type="evidence" value="ECO:0007669"/>
    <property type="project" value="InterPro"/>
</dbReference>
<dbReference type="GO" id="GO:0001525">
    <property type="term" value="P:angiogenesis"/>
    <property type="evidence" value="ECO:0007669"/>
    <property type="project" value="TreeGrafter"/>
</dbReference>
<accession>A0A6J2RSF7</accession>
<dbReference type="GO" id="GO:0009986">
    <property type="term" value="C:cell surface"/>
    <property type="evidence" value="ECO:0007669"/>
    <property type="project" value="TreeGrafter"/>
</dbReference>
<organism evidence="13 15">
    <name type="scientific">Cottoperca gobio</name>
    <name type="common">Frogmouth</name>
    <name type="synonym">Aphritis gobio</name>
    <dbReference type="NCBI Taxonomy" id="56716"/>
    <lineage>
        <taxon>Eukaryota</taxon>
        <taxon>Metazoa</taxon>
        <taxon>Chordata</taxon>
        <taxon>Craniata</taxon>
        <taxon>Vertebrata</taxon>
        <taxon>Euteleostomi</taxon>
        <taxon>Actinopterygii</taxon>
        <taxon>Neopterygii</taxon>
        <taxon>Teleostei</taxon>
        <taxon>Neoteleostei</taxon>
        <taxon>Acanthomorphata</taxon>
        <taxon>Eupercaria</taxon>
        <taxon>Perciformes</taxon>
        <taxon>Notothenioidei</taxon>
        <taxon>Bovichtidae</taxon>
        <taxon>Cottoperca</taxon>
    </lineage>
</organism>
<evidence type="ECO:0000313" key="13">
    <source>
        <dbReference type="Proteomes" id="UP000504630"/>
    </source>
</evidence>
<dbReference type="GO" id="GO:0072659">
    <property type="term" value="P:protein localization to plasma membrane"/>
    <property type="evidence" value="ECO:0007669"/>
    <property type="project" value="TreeGrafter"/>
</dbReference>
<sequence>MILYLLFSVLILSNVESQTANMTVEKMSKVDGNQTLREFSNNNSTMKPGHVTSILSKDEKTLIEDELENNQTSAFITEDDENFQDQENEFPGRHCFEDLLEGYIHMCGAVFHKEMMSLNTEDWCVLENIIRPYNNMIVCLEHISPLVGCYYPNSNIQEFFHHIHSYYFHNCSMEELSLVDAPHGLVITLTLIPVSLIPVLVYLVVWKSKVRVSE</sequence>
<dbReference type="GeneTree" id="ENSGT00940000168205"/>
<protein>
    <submittedName>
        <fullName evidence="14 15">Receptor activity-modifying protein 3-like</fullName>
    </submittedName>
</protein>
<dbReference type="GO" id="GO:0006886">
    <property type="term" value="P:intracellular protein transport"/>
    <property type="evidence" value="ECO:0007669"/>
    <property type="project" value="InterPro"/>
</dbReference>
<dbReference type="GO" id="GO:0032870">
    <property type="term" value="P:cellular response to hormone stimulus"/>
    <property type="evidence" value="ECO:0007669"/>
    <property type="project" value="TreeGrafter"/>
</dbReference>
<feature type="chain" id="PRO_5044642524" evidence="12">
    <location>
        <begin position="18"/>
        <end position="214"/>
    </location>
</feature>
<proteinExistence type="inferred from homology"/>